<name>A0AAI8YGM8_9PEZI</name>
<dbReference type="InterPro" id="IPR029071">
    <property type="entry name" value="Ubiquitin-like_domsf"/>
</dbReference>
<keyword evidence="5" id="KW-1185">Reference proteome</keyword>
<dbReference type="Pfam" id="PF00789">
    <property type="entry name" value="UBX"/>
    <property type="match status" value="1"/>
</dbReference>
<evidence type="ECO:0000259" key="2">
    <source>
        <dbReference type="PROSITE" id="PS50033"/>
    </source>
</evidence>
<feature type="domain" description="SEP" evidence="3">
    <location>
        <begin position="225"/>
        <end position="289"/>
    </location>
</feature>
<dbReference type="SUPFAM" id="SSF46934">
    <property type="entry name" value="UBA-like"/>
    <property type="match status" value="1"/>
</dbReference>
<proteinExistence type="predicted"/>
<evidence type="ECO:0000256" key="1">
    <source>
        <dbReference type="SAM" id="MobiDB-lite"/>
    </source>
</evidence>
<dbReference type="Gene3D" id="3.30.420.210">
    <property type="entry name" value="SEP domain"/>
    <property type="match status" value="1"/>
</dbReference>
<dbReference type="InterPro" id="IPR012989">
    <property type="entry name" value="SEP_domain"/>
</dbReference>
<feature type="compositionally biased region" description="Low complexity" evidence="1">
    <location>
        <begin position="105"/>
        <end position="116"/>
    </location>
</feature>
<dbReference type="GO" id="GO:0061025">
    <property type="term" value="P:membrane fusion"/>
    <property type="evidence" value="ECO:0007669"/>
    <property type="project" value="TreeGrafter"/>
</dbReference>
<feature type="compositionally biased region" description="Low complexity" evidence="1">
    <location>
        <begin position="54"/>
        <end position="69"/>
    </location>
</feature>
<sequence length="429" mass="45062">MDSSIDHDALTSEFMGMTSAGSEQATQYLTASNWDLNGAIQAFYADEEEDDAADAGGAATSASASGSASVPADYTGPRTLDGRPAPQAAPSTSSTSKRPPKKKGLATLSSLGAGSSYDHDDDDSADDEDDAHRDTYAGGEKSGLAVQDPSQRADPKRIISDLLQKAKNNAKRPETSSPAGPSSSASFHGAGQTLGGEGAESRVIPDPRGPSSAAGRAARPQTGEVQERTLHLWRDGFSIDDGELRRFDDPANADALRMIQQGRAPIHLMNVRYDEPLDVKLQQHEENYRPLPKVYKPFGGEGRRLGSPVPGDSADAAASLPTLSSLNVGASAPSAASASASGSSADPSRPTITVRIQMPDGTRLPARFDTTQTVNDIYDFITRASPELSSGGWVLATTFPNKDHTNKSLVLGEMDEFKKGGTAVVKRST</sequence>
<dbReference type="Proteomes" id="UP001295740">
    <property type="component" value="Unassembled WGS sequence"/>
</dbReference>
<dbReference type="Gene3D" id="3.10.20.90">
    <property type="entry name" value="Phosphatidylinositol 3-kinase Catalytic Subunit, Chain A, domain 1"/>
    <property type="match status" value="1"/>
</dbReference>
<reference evidence="4" key="1">
    <citation type="submission" date="2023-10" db="EMBL/GenBank/DDBJ databases">
        <authorList>
            <person name="Hackl T."/>
        </authorList>
    </citation>
    <scope>NUCLEOTIDE SEQUENCE</scope>
</reference>
<dbReference type="PANTHER" id="PTHR23333">
    <property type="entry name" value="UBX DOMAIN CONTAINING PROTEIN"/>
    <property type="match status" value="1"/>
</dbReference>
<dbReference type="SMART" id="SM00553">
    <property type="entry name" value="SEP"/>
    <property type="match status" value="1"/>
</dbReference>
<dbReference type="GO" id="GO:0005829">
    <property type="term" value="C:cytosol"/>
    <property type="evidence" value="ECO:0007669"/>
    <property type="project" value="TreeGrafter"/>
</dbReference>
<dbReference type="GO" id="GO:0005634">
    <property type="term" value="C:nucleus"/>
    <property type="evidence" value="ECO:0007669"/>
    <property type="project" value="TreeGrafter"/>
</dbReference>
<evidence type="ECO:0000313" key="4">
    <source>
        <dbReference type="EMBL" id="CAJ2506569.1"/>
    </source>
</evidence>
<dbReference type="SUPFAM" id="SSF54236">
    <property type="entry name" value="Ubiquitin-like"/>
    <property type="match status" value="1"/>
</dbReference>
<dbReference type="Gene3D" id="1.10.8.10">
    <property type="entry name" value="DNA helicase RuvA subunit, C-terminal domain"/>
    <property type="match status" value="1"/>
</dbReference>
<dbReference type="InterPro" id="IPR001012">
    <property type="entry name" value="UBX_dom"/>
</dbReference>
<dbReference type="SUPFAM" id="SSF102848">
    <property type="entry name" value="NSFL1 (p97 ATPase) cofactor p47, SEP domain"/>
    <property type="match status" value="1"/>
</dbReference>
<dbReference type="EMBL" id="CAUWAG010000008">
    <property type="protein sequence ID" value="CAJ2506569.1"/>
    <property type="molecule type" value="Genomic_DNA"/>
</dbReference>
<dbReference type="CDD" id="cd14273">
    <property type="entry name" value="UBA_TAP-C_like"/>
    <property type="match status" value="1"/>
</dbReference>
<dbReference type="PROSITE" id="PS50033">
    <property type="entry name" value="UBX"/>
    <property type="match status" value="1"/>
</dbReference>
<feature type="compositionally biased region" description="Acidic residues" evidence="1">
    <location>
        <begin position="119"/>
        <end position="129"/>
    </location>
</feature>
<feature type="region of interest" description="Disordered" evidence="1">
    <location>
        <begin position="292"/>
        <end position="313"/>
    </location>
</feature>
<dbReference type="GO" id="GO:0043161">
    <property type="term" value="P:proteasome-mediated ubiquitin-dependent protein catabolic process"/>
    <property type="evidence" value="ECO:0007669"/>
    <property type="project" value="TreeGrafter"/>
</dbReference>
<dbReference type="InterPro" id="IPR036241">
    <property type="entry name" value="NSFL1C_SEP_dom_sf"/>
</dbReference>
<feature type="region of interest" description="Disordered" evidence="1">
    <location>
        <begin position="45"/>
        <end position="229"/>
    </location>
</feature>
<dbReference type="GO" id="GO:0031468">
    <property type="term" value="P:nuclear membrane reassembly"/>
    <property type="evidence" value="ECO:0007669"/>
    <property type="project" value="TreeGrafter"/>
</dbReference>
<dbReference type="InterPro" id="IPR009060">
    <property type="entry name" value="UBA-like_sf"/>
</dbReference>
<dbReference type="GO" id="GO:0007030">
    <property type="term" value="P:Golgi organization"/>
    <property type="evidence" value="ECO:0007669"/>
    <property type="project" value="TreeGrafter"/>
</dbReference>
<feature type="domain" description="UBX" evidence="2">
    <location>
        <begin position="347"/>
        <end position="402"/>
    </location>
</feature>
<evidence type="ECO:0000259" key="3">
    <source>
        <dbReference type="PROSITE" id="PS51399"/>
    </source>
</evidence>
<dbReference type="PANTHER" id="PTHR23333:SF20">
    <property type="entry name" value="NSFL1 COFACTOR P47"/>
    <property type="match status" value="1"/>
</dbReference>
<protein>
    <submittedName>
        <fullName evidence="4">Uu.00g006990.m01.CDS01</fullName>
    </submittedName>
</protein>
<feature type="compositionally biased region" description="Low complexity" evidence="1">
    <location>
        <begin position="209"/>
        <end position="220"/>
    </location>
</feature>
<dbReference type="AlphaFoldDB" id="A0AAI8YGM8"/>
<accession>A0AAI8YGM8</accession>
<dbReference type="Pfam" id="PF08059">
    <property type="entry name" value="SEP"/>
    <property type="match status" value="1"/>
</dbReference>
<dbReference type="FunFam" id="3.30.420.210:FF:000002">
    <property type="entry name" value="UBX domain-containing protein 1"/>
    <property type="match status" value="1"/>
</dbReference>
<evidence type="ECO:0000313" key="5">
    <source>
        <dbReference type="Proteomes" id="UP001295740"/>
    </source>
</evidence>
<comment type="caution">
    <text evidence="4">The sequence shown here is derived from an EMBL/GenBank/DDBJ whole genome shotgun (WGS) entry which is preliminary data.</text>
</comment>
<organism evidence="4 5">
    <name type="scientific">Anthostomella pinea</name>
    <dbReference type="NCBI Taxonomy" id="933095"/>
    <lineage>
        <taxon>Eukaryota</taxon>
        <taxon>Fungi</taxon>
        <taxon>Dikarya</taxon>
        <taxon>Ascomycota</taxon>
        <taxon>Pezizomycotina</taxon>
        <taxon>Sordariomycetes</taxon>
        <taxon>Xylariomycetidae</taxon>
        <taxon>Xylariales</taxon>
        <taxon>Xylariaceae</taxon>
        <taxon>Anthostomella</taxon>
    </lineage>
</organism>
<dbReference type="GO" id="GO:0000045">
    <property type="term" value="P:autophagosome assembly"/>
    <property type="evidence" value="ECO:0007669"/>
    <property type="project" value="TreeGrafter"/>
</dbReference>
<gene>
    <name evidence="4" type="ORF">KHLLAP_LOCUS7037</name>
</gene>
<dbReference type="GO" id="GO:0043130">
    <property type="term" value="F:ubiquitin binding"/>
    <property type="evidence" value="ECO:0007669"/>
    <property type="project" value="TreeGrafter"/>
</dbReference>
<feature type="compositionally biased region" description="Low complexity" evidence="1">
    <location>
        <begin position="176"/>
        <end position="186"/>
    </location>
</feature>
<feature type="compositionally biased region" description="Low complexity" evidence="1">
    <location>
        <begin position="84"/>
        <end position="97"/>
    </location>
</feature>
<dbReference type="PROSITE" id="PS51399">
    <property type="entry name" value="SEP"/>
    <property type="match status" value="1"/>
</dbReference>
<dbReference type="Pfam" id="PF14555">
    <property type="entry name" value="UBA_4"/>
    <property type="match status" value="1"/>
</dbReference>